<dbReference type="GO" id="GO:0008241">
    <property type="term" value="F:peptidyl-dipeptidase activity"/>
    <property type="evidence" value="ECO:0007669"/>
    <property type="project" value="UniProtKB-EC"/>
</dbReference>
<comment type="similarity">
    <text evidence="3">Belongs to the peptidase S51 family.</text>
</comment>
<proteinExistence type="inferred from homology"/>
<evidence type="ECO:0000313" key="11">
    <source>
        <dbReference type="Proteomes" id="UP000516160"/>
    </source>
</evidence>
<evidence type="ECO:0000256" key="2">
    <source>
        <dbReference type="ARBA" id="ARBA00002039"/>
    </source>
</evidence>
<dbReference type="PIRSF" id="PIRSF032067">
    <property type="entry name" value="Cyanophycinase"/>
    <property type="match status" value="1"/>
</dbReference>
<comment type="catalytic activity">
    <reaction evidence="1">
        <text>[L-4-(L-arginin-2-N-yl)aspartate](n) + H2O = [L-4-(L-arginin-2-N-yl)aspartate](n-1) + L-4-(L-arginin-2-N-yl)aspartate</text>
        <dbReference type="Rhea" id="RHEA:12845"/>
        <dbReference type="Rhea" id="RHEA-COMP:13728"/>
        <dbReference type="Rhea" id="RHEA-COMP:13734"/>
        <dbReference type="ChEBI" id="CHEBI:15377"/>
        <dbReference type="ChEBI" id="CHEBI:137986"/>
        <dbReference type="ChEBI" id="CHEBI:137991"/>
        <dbReference type="EC" id="3.4.15.6"/>
    </reaction>
</comment>
<dbReference type="Gene3D" id="3.40.50.880">
    <property type="match status" value="1"/>
</dbReference>
<dbReference type="PANTHER" id="PTHR36175">
    <property type="entry name" value="CYANOPHYCINASE"/>
    <property type="match status" value="1"/>
</dbReference>
<dbReference type="Proteomes" id="UP000516160">
    <property type="component" value="Chromosome"/>
</dbReference>
<dbReference type="InterPro" id="IPR029062">
    <property type="entry name" value="Class_I_gatase-like"/>
</dbReference>
<feature type="active site" description="Charge relay system" evidence="9">
    <location>
        <position position="130"/>
    </location>
</feature>
<organism evidence="10 11">
    <name type="scientific">Alkalicella caledoniensis</name>
    <dbReference type="NCBI Taxonomy" id="2731377"/>
    <lineage>
        <taxon>Bacteria</taxon>
        <taxon>Bacillati</taxon>
        <taxon>Bacillota</taxon>
        <taxon>Clostridia</taxon>
        <taxon>Eubacteriales</taxon>
        <taxon>Proteinivoracaceae</taxon>
        <taxon>Alkalicella</taxon>
    </lineage>
</organism>
<feature type="active site" description="Charge relay system" evidence="9">
    <location>
        <position position="172"/>
    </location>
</feature>
<dbReference type="AlphaFoldDB" id="A0A7G9W872"/>
<dbReference type="InterPro" id="IPR005320">
    <property type="entry name" value="Peptidase_S51"/>
</dbReference>
<gene>
    <name evidence="10" type="ORF">HYG86_08900</name>
</gene>
<dbReference type="RefSeq" id="WP_213168956.1">
    <property type="nucleotide sequence ID" value="NZ_CP058559.1"/>
</dbReference>
<accession>A0A7G9W872</accession>
<evidence type="ECO:0000256" key="6">
    <source>
        <dbReference type="ARBA" id="ARBA00022670"/>
    </source>
</evidence>
<evidence type="ECO:0000256" key="1">
    <source>
        <dbReference type="ARBA" id="ARBA00001092"/>
    </source>
</evidence>
<evidence type="ECO:0000256" key="7">
    <source>
        <dbReference type="ARBA" id="ARBA00022801"/>
    </source>
</evidence>
<evidence type="ECO:0000256" key="8">
    <source>
        <dbReference type="ARBA" id="ARBA00022825"/>
    </source>
</evidence>
<evidence type="ECO:0000256" key="9">
    <source>
        <dbReference type="PIRSR" id="PIRSR032067-1"/>
    </source>
</evidence>
<keyword evidence="10" id="KW-0121">Carboxypeptidase</keyword>
<evidence type="ECO:0000256" key="4">
    <source>
        <dbReference type="ARBA" id="ARBA00013115"/>
    </source>
</evidence>
<evidence type="ECO:0000313" key="10">
    <source>
        <dbReference type="EMBL" id="QNO14884.1"/>
    </source>
</evidence>
<dbReference type="GO" id="GO:0004180">
    <property type="term" value="F:carboxypeptidase activity"/>
    <property type="evidence" value="ECO:0007669"/>
    <property type="project" value="UniProtKB-KW"/>
</dbReference>
<keyword evidence="8" id="KW-0720">Serine protease</keyword>
<dbReference type="EC" id="3.4.15.6" evidence="4"/>
<comment type="function">
    <text evidence="2">Exopeptidase that catalyzes the hydrolytic cleavage of multi-L-arginyl-poly-L-aspartic acid (cyanophycin; a water-insoluble reserve polymer) into aspartate-arginine dipeptides.</text>
</comment>
<evidence type="ECO:0000256" key="5">
    <source>
        <dbReference type="ARBA" id="ARBA00015719"/>
    </source>
</evidence>
<dbReference type="SUPFAM" id="SSF52317">
    <property type="entry name" value="Class I glutamine amidotransferase-like"/>
    <property type="match status" value="1"/>
</dbReference>
<dbReference type="CDD" id="cd03145">
    <property type="entry name" value="GAT1_cyanophycinase"/>
    <property type="match status" value="1"/>
</dbReference>
<dbReference type="GO" id="GO:0008236">
    <property type="term" value="F:serine-type peptidase activity"/>
    <property type="evidence" value="ECO:0007669"/>
    <property type="project" value="UniProtKB-KW"/>
</dbReference>
<keyword evidence="6" id="KW-0645">Protease</keyword>
<protein>
    <recommendedName>
        <fullName evidence="5">Cyanophycinase</fullName>
        <ecNumber evidence="4">3.4.15.6</ecNumber>
    </recommendedName>
</protein>
<dbReference type="KEGG" id="acae:HYG86_08900"/>
<feature type="active site" description="Charge relay system" evidence="9">
    <location>
        <position position="199"/>
    </location>
</feature>
<evidence type="ECO:0000256" key="3">
    <source>
        <dbReference type="ARBA" id="ARBA00006534"/>
    </source>
</evidence>
<dbReference type="PANTHER" id="PTHR36175:SF1">
    <property type="entry name" value="CYANOPHYCINASE"/>
    <property type="match status" value="1"/>
</dbReference>
<keyword evidence="7 10" id="KW-0378">Hydrolase</keyword>
<dbReference type="InterPro" id="IPR011811">
    <property type="entry name" value="Peptidase_S51_cyanophycinase"/>
</dbReference>
<reference evidence="10 11" key="1">
    <citation type="submission" date="2020-07" db="EMBL/GenBank/DDBJ databases">
        <title>Alkalicella. sp. LB2 genome.</title>
        <authorList>
            <person name="Postec A."/>
            <person name="Quemeneur M."/>
        </authorList>
    </citation>
    <scope>NUCLEOTIDE SEQUENCE [LARGE SCALE GENOMIC DNA]</scope>
    <source>
        <strain evidence="10 11">LB2</strain>
    </source>
</reference>
<dbReference type="Pfam" id="PF03575">
    <property type="entry name" value="Peptidase_S51"/>
    <property type="match status" value="1"/>
</dbReference>
<dbReference type="EMBL" id="CP058559">
    <property type="protein sequence ID" value="QNO14884.1"/>
    <property type="molecule type" value="Genomic_DNA"/>
</dbReference>
<sequence length="267" mass="28546">MEKVDGNLLIIGGAEDKTGDCLILKEFVNLAKGRDGKIVIMPTATEQPDKVGEQYSEIFKDIGVSEVEVLKIDCRKDALSQKAQKSIEDATGIFFTGGDQLRITSLLGGTPVDHSLQKVYKEGVVIAGTSAGAAAMSSTMIIGGNGESTPQMGILNMAPGMGLLNEAVVDQHFAQRGRLGRLLAAVAQNPYILGIGIDEDTSVLINREAKLKVIGSQTVTIVDGRDSGFTNVSELKPEQPLAITDVLVHILPHGYCYDLKERKPLLN</sequence>
<name>A0A7G9W872_ALKCA</name>
<dbReference type="NCBIfam" id="TIGR02069">
    <property type="entry name" value="cyanophycinase"/>
    <property type="match status" value="1"/>
</dbReference>
<dbReference type="GO" id="GO:0006508">
    <property type="term" value="P:proteolysis"/>
    <property type="evidence" value="ECO:0007669"/>
    <property type="project" value="UniProtKB-KW"/>
</dbReference>
<keyword evidence="11" id="KW-1185">Reference proteome</keyword>